<dbReference type="GO" id="GO:0003723">
    <property type="term" value="F:RNA binding"/>
    <property type="evidence" value="ECO:0007669"/>
    <property type="project" value="UniProtKB-KW"/>
</dbReference>
<name>A0A519B9B2_9DELT</name>
<dbReference type="InterPro" id="IPR024108">
    <property type="entry name" value="Tyr-tRNA-ligase_bac_2"/>
</dbReference>
<keyword evidence="5 10" id="KW-0067">ATP-binding</keyword>
<dbReference type="GO" id="GO:0006437">
    <property type="term" value="P:tyrosyl-tRNA aminoacylation"/>
    <property type="evidence" value="ECO:0007669"/>
    <property type="project" value="UniProtKB-UniRule"/>
</dbReference>
<evidence type="ECO:0000256" key="5">
    <source>
        <dbReference type="ARBA" id="ARBA00022840"/>
    </source>
</evidence>
<dbReference type="SUPFAM" id="SSF55174">
    <property type="entry name" value="Alpha-L RNA-binding motif"/>
    <property type="match status" value="1"/>
</dbReference>
<gene>
    <name evidence="10" type="primary">tyrS</name>
    <name evidence="12" type="ORF">EVJ47_08140</name>
</gene>
<dbReference type="FunFam" id="3.40.50.620:FF:000061">
    <property type="entry name" value="Tyrosine--tRNA ligase"/>
    <property type="match status" value="1"/>
</dbReference>
<dbReference type="Gene3D" id="1.10.240.10">
    <property type="entry name" value="Tyrosyl-Transfer RNA Synthetase"/>
    <property type="match status" value="1"/>
</dbReference>
<dbReference type="InterPro" id="IPR002305">
    <property type="entry name" value="aa-tRNA-synth_Ic"/>
</dbReference>
<evidence type="ECO:0000256" key="9">
    <source>
        <dbReference type="ARBA" id="ARBA00048248"/>
    </source>
</evidence>
<dbReference type="InterPro" id="IPR001412">
    <property type="entry name" value="aa-tRNA-synth_I_CS"/>
</dbReference>
<dbReference type="GO" id="GO:0004831">
    <property type="term" value="F:tyrosine-tRNA ligase activity"/>
    <property type="evidence" value="ECO:0007669"/>
    <property type="project" value="UniProtKB-UniRule"/>
</dbReference>
<dbReference type="AlphaFoldDB" id="A0A519B9B2"/>
<accession>A0A519B9B2</accession>
<dbReference type="PRINTS" id="PR01040">
    <property type="entry name" value="TRNASYNTHTYR"/>
</dbReference>
<sequence length="438" mass="50244">MNSISVKHEIESQIQNQIDAIKRGCVELIKEDELYEKLLYSTVHNLPLKIKAGFDPTAPDIHLGHTVLLNKLRTFQEYGHQVFFIIGDFTAMIGDPTGKSETRKPLSGEDVLKNSKDYRNQAFKILKPEKTTILFNSWWLSNIKLDEFIKISSNYTVRRMLEKDDFEKRLSDNSPISIHEFIYPLLQGFDSLFLKSDIEIGGNDQKFNLIVGRELMKSFNVNPQVIMTMPLLEGLDGKNKMSKSLGNQIGVSDEPNEMFGKIMSISDEMMIKYYELLSSICNAELNILKKEINEGMNPILAKKKLALEIVRTYHGQSLAEKASKYFEEKFQKRINPDEINTIELNREYIEKYVEILPQGVNLNLISLLTHIGVIESNSEAKRLIKQGAVKIDLEYNNNATPIRLDSNYALMPLNTKEFIIKIGKKKIYKIKLNSLKKA</sequence>
<reference evidence="12 13" key="1">
    <citation type="submission" date="2019-01" db="EMBL/GenBank/DDBJ databases">
        <title>Insights into ecological role of a new deltaproteobacterial order Candidatus Sinidesulfobacterales (Sva0485) by metagenomics and metatranscriptomics.</title>
        <authorList>
            <person name="Tan S."/>
            <person name="Liu J."/>
            <person name="Fang Y."/>
            <person name="Hedlund B.P."/>
            <person name="Lian Z.H."/>
            <person name="Huang L.Y."/>
            <person name="Li J.T."/>
            <person name="Huang L.N."/>
            <person name="Li W.J."/>
            <person name="Jiang H.C."/>
            <person name="Dong H.L."/>
            <person name="Shu W.S."/>
        </authorList>
    </citation>
    <scope>NUCLEOTIDE SEQUENCE [LARGE SCALE GENOMIC DNA]</scope>
    <source>
        <strain evidence="12">AP3</strain>
    </source>
</reference>
<dbReference type="GO" id="GO:0005524">
    <property type="term" value="F:ATP binding"/>
    <property type="evidence" value="ECO:0007669"/>
    <property type="project" value="UniProtKB-UniRule"/>
</dbReference>
<keyword evidence="3 10" id="KW-0436">Ligase</keyword>
<dbReference type="Gene3D" id="3.40.50.620">
    <property type="entry name" value="HUPs"/>
    <property type="match status" value="1"/>
</dbReference>
<comment type="caution">
    <text evidence="12">The sequence shown here is derived from an EMBL/GenBank/DDBJ whole genome shotgun (WGS) entry which is preliminary data.</text>
</comment>
<dbReference type="EMBL" id="SGBD01000005">
    <property type="protein sequence ID" value="RZD13891.1"/>
    <property type="molecule type" value="Genomic_DNA"/>
</dbReference>
<evidence type="ECO:0000313" key="13">
    <source>
        <dbReference type="Proteomes" id="UP000320813"/>
    </source>
</evidence>
<evidence type="ECO:0000313" key="12">
    <source>
        <dbReference type="EMBL" id="RZD13891.1"/>
    </source>
</evidence>
<dbReference type="InterPro" id="IPR014729">
    <property type="entry name" value="Rossmann-like_a/b/a_fold"/>
</dbReference>
<evidence type="ECO:0000256" key="11">
    <source>
        <dbReference type="PROSITE-ProRule" id="PRU00182"/>
    </source>
</evidence>
<dbReference type="EC" id="6.1.1.1" evidence="10"/>
<dbReference type="PANTHER" id="PTHR11766:SF1">
    <property type="entry name" value="TYROSINE--TRNA LIGASE"/>
    <property type="match status" value="1"/>
</dbReference>
<evidence type="ECO:0000256" key="6">
    <source>
        <dbReference type="ARBA" id="ARBA00022884"/>
    </source>
</evidence>
<dbReference type="Pfam" id="PF00579">
    <property type="entry name" value="tRNA-synt_1b"/>
    <property type="match status" value="1"/>
</dbReference>
<feature type="short sequence motif" description="'HIGH' region" evidence="10">
    <location>
        <begin position="56"/>
        <end position="65"/>
    </location>
</feature>
<dbReference type="HAMAP" id="MF_02007">
    <property type="entry name" value="Tyr_tRNA_synth_type2"/>
    <property type="match status" value="1"/>
</dbReference>
<comment type="catalytic activity">
    <reaction evidence="9 10">
        <text>tRNA(Tyr) + L-tyrosine + ATP = L-tyrosyl-tRNA(Tyr) + AMP + diphosphate + H(+)</text>
        <dbReference type="Rhea" id="RHEA:10220"/>
        <dbReference type="Rhea" id="RHEA-COMP:9706"/>
        <dbReference type="Rhea" id="RHEA-COMP:9707"/>
        <dbReference type="ChEBI" id="CHEBI:15378"/>
        <dbReference type="ChEBI" id="CHEBI:30616"/>
        <dbReference type="ChEBI" id="CHEBI:33019"/>
        <dbReference type="ChEBI" id="CHEBI:58315"/>
        <dbReference type="ChEBI" id="CHEBI:78442"/>
        <dbReference type="ChEBI" id="CHEBI:78536"/>
        <dbReference type="ChEBI" id="CHEBI:456215"/>
        <dbReference type="EC" id="6.1.1.1"/>
    </reaction>
</comment>
<dbReference type="InterPro" id="IPR036986">
    <property type="entry name" value="S4_RNA-bd_sf"/>
</dbReference>
<keyword evidence="6 11" id="KW-0694">RNA-binding</keyword>
<feature type="short sequence motif" description="'KMSKS' region" evidence="10">
    <location>
        <begin position="240"/>
        <end position="244"/>
    </location>
</feature>
<dbReference type="CDD" id="cd00805">
    <property type="entry name" value="TyrRS_core"/>
    <property type="match status" value="1"/>
</dbReference>
<dbReference type="Proteomes" id="UP000320813">
    <property type="component" value="Unassembled WGS sequence"/>
</dbReference>
<keyword evidence="7 10" id="KW-0648">Protein biosynthesis</keyword>
<comment type="subcellular location">
    <subcellularLocation>
        <location evidence="10">Cytoplasm</location>
    </subcellularLocation>
</comment>
<dbReference type="InterPro" id="IPR024088">
    <property type="entry name" value="Tyr-tRNA-ligase_bac-type"/>
</dbReference>
<evidence type="ECO:0000256" key="3">
    <source>
        <dbReference type="ARBA" id="ARBA00022598"/>
    </source>
</evidence>
<dbReference type="PANTHER" id="PTHR11766">
    <property type="entry name" value="TYROSYL-TRNA SYNTHETASE"/>
    <property type="match status" value="1"/>
</dbReference>
<dbReference type="InterPro" id="IPR002307">
    <property type="entry name" value="Tyr-tRNA-ligase"/>
</dbReference>
<keyword evidence="4 10" id="KW-0547">Nucleotide-binding</keyword>
<proteinExistence type="inferred from homology"/>
<dbReference type="NCBIfam" id="TIGR00234">
    <property type="entry name" value="tyrS"/>
    <property type="match status" value="1"/>
</dbReference>
<dbReference type="SUPFAM" id="SSF52374">
    <property type="entry name" value="Nucleotidylyl transferase"/>
    <property type="match status" value="1"/>
</dbReference>
<feature type="binding site" evidence="10">
    <location>
        <position position="243"/>
    </location>
    <ligand>
        <name>ATP</name>
        <dbReference type="ChEBI" id="CHEBI:30616"/>
    </ligand>
</feature>
<evidence type="ECO:0000256" key="1">
    <source>
        <dbReference type="ARBA" id="ARBA00011738"/>
    </source>
</evidence>
<evidence type="ECO:0000256" key="7">
    <source>
        <dbReference type="ARBA" id="ARBA00022917"/>
    </source>
</evidence>
<evidence type="ECO:0000256" key="10">
    <source>
        <dbReference type="HAMAP-Rule" id="MF_02007"/>
    </source>
</evidence>
<keyword evidence="2 10" id="KW-0963">Cytoplasm</keyword>
<evidence type="ECO:0000256" key="8">
    <source>
        <dbReference type="ARBA" id="ARBA00023146"/>
    </source>
</evidence>
<organism evidence="12 13">
    <name type="scientific">Candidatus Acidulodesulfobacterium ferriphilum</name>
    <dbReference type="NCBI Taxonomy" id="2597223"/>
    <lineage>
        <taxon>Bacteria</taxon>
        <taxon>Deltaproteobacteria</taxon>
        <taxon>Candidatus Acidulodesulfobacterales</taxon>
        <taxon>Candidatus Acidulodesulfobacterium</taxon>
    </lineage>
</organism>
<dbReference type="PROSITE" id="PS00178">
    <property type="entry name" value="AA_TRNA_LIGASE_I"/>
    <property type="match status" value="1"/>
</dbReference>
<keyword evidence="8 10" id="KW-0030">Aminoacyl-tRNA synthetase</keyword>
<evidence type="ECO:0000256" key="4">
    <source>
        <dbReference type="ARBA" id="ARBA00022741"/>
    </source>
</evidence>
<comment type="function">
    <text evidence="10">Catalyzes the attachment of tyrosine to tRNA(Tyr) in a two-step reaction: tyrosine is first activated by ATP to form Tyr-AMP and then transferred to the acceptor end of tRNA(Tyr).</text>
</comment>
<dbReference type="Gene3D" id="3.10.290.10">
    <property type="entry name" value="RNA-binding S4 domain"/>
    <property type="match status" value="1"/>
</dbReference>
<dbReference type="GO" id="GO:0005829">
    <property type="term" value="C:cytosol"/>
    <property type="evidence" value="ECO:0007669"/>
    <property type="project" value="TreeGrafter"/>
</dbReference>
<protein>
    <recommendedName>
        <fullName evidence="10">Tyrosine--tRNA ligase</fullName>
        <ecNumber evidence="10">6.1.1.1</ecNumber>
    </recommendedName>
    <alternativeName>
        <fullName evidence="10">Tyrosyl-tRNA synthetase</fullName>
        <shortName evidence="10">TyrRS</shortName>
    </alternativeName>
</protein>
<comment type="subunit">
    <text evidence="1 10">Homodimer.</text>
</comment>
<evidence type="ECO:0000256" key="2">
    <source>
        <dbReference type="ARBA" id="ARBA00022490"/>
    </source>
</evidence>
<dbReference type="PROSITE" id="PS50889">
    <property type="entry name" value="S4"/>
    <property type="match status" value="1"/>
</dbReference>
<comment type="similarity">
    <text evidence="10">Belongs to the class-I aminoacyl-tRNA synthetase family. TyrS type 2 subfamily.</text>
</comment>